<proteinExistence type="predicted"/>
<feature type="non-terminal residue" evidence="1">
    <location>
        <position position="47"/>
    </location>
</feature>
<dbReference type="AlphaFoldDB" id="A0A1A8SB59"/>
<evidence type="ECO:0000313" key="1">
    <source>
        <dbReference type="EMBL" id="SBS14790.1"/>
    </source>
</evidence>
<feature type="non-terminal residue" evidence="1">
    <location>
        <position position="1"/>
    </location>
</feature>
<organism evidence="1">
    <name type="scientific">Nothobranchius rachovii</name>
    <name type="common">bluefin notho</name>
    <dbReference type="NCBI Taxonomy" id="451742"/>
    <lineage>
        <taxon>Eukaryota</taxon>
        <taxon>Metazoa</taxon>
        <taxon>Chordata</taxon>
        <taxon>Craniata</taxon>
        <taxon>Vertebrata</taxon>
        <taxon>Euteleostomi</taxon>
        <taxon>Actinopterygii</taxon>
        <taxon>Neopterygii</taxon>
        <taxon>Teleostei</taxon>
        <taxon>Neoteleostei</taxon>
        <taxon>Acanthomorphata</taxon>
        <taxon>Ovalentaria</taxon>
        <taxon>Atherinomorphae</taxon>
        <taxon>Cyprinodontiformes</taxon>
        <taxon>Nothobranchiidae</taxon>
        <taxon>Nothobranchius</taxon>
    </lineage>
</organism>
<gene>
    <name evidence="1" type="primary">CU459095.1</name>
</gene>
<reference evidence="1" key="1">
    <citation type="submission" date="2016-05" db="EMBL/GenBank/DDBJ databases">
        <authorList>
            <person name="Lavstsen T."/>
            <person name="Jespersen J.S."/>
        </authorList>
    </citation>
    <scope>NUCLEOTIDE SEQUENCE</scope>
    <source>
        <tissue evidence="1">Brain</tissue>
    </source>
</reference>
<accession>A0A1A8SB59</accession>
<protein>
    <submittedName>
        <fullName evidence="1">Uncharacterized protein</fullName>
    </submittedName>
</protein>
<dbReference type="EMBL" id="HAEI01012321">
    <property type="protein sequence ID" value="SBS14790.1"/>
    <property type="molecule type" value="Transcribed_RNA"/>
</dbReference>
<name>A0A1A8SB59_9TELE</name>
<sequence>GVITRFFLKPSYEHKWVIASIYMALQNRVIANNRFLTGLLAACKRSH</sequence>
<reference evidence="1" key="2">
    <citation type="submission" date="2016-06" db="EMBL/GenBank/DDBJ databases">
        <title>The genome of a short-lived fish provides insights into sex chromosome evolution and the genetic control of aging.</title>
        <authorList>
            <person name="Reichwald K."/>
            <person name="Felder M."/>
            <person name="Petzold A."/>
            <person name="Koch P."/>
            <person name="Groth M."/>
            <person name="Platzer M."/>
        </authorList>
    </citation>
    <scope>NUCLEOTIDE SEQUENCE</scope>
    <source>
        <tissue evidence="1">Brain</tissue>
    </source>
</reference>